<dbReference type="AlphaFoldDB" id="A0A1M2W0R4"/>
<gene>
    <name evidence="1" type="ORF">TRAPUB_9987</name>
</gene>
<proteinExistence type="predicted"/>
<accession>A0A1M2W0R4</accession>
<evidence type="ECO:0000313" key="1">
    <source>
        <dbReference type="EMBL" id="OJT13457.1"/>
    </source>
</evidence>
<dbReference type="STRING" id="154538.A0A1M2W0R4"/>
<keyword evidence="2" id="KW-1185">Reference proteome</keyword>
<name>A0A1M2W0R4_TRAPU</name>
<dbReference type="Proteomes" id="UP000184267">
    <property type="component" value="Unassembled WGS sequence"/>
</dbReference>
<comment type="caution">
    <text evidence="1">The sequence shown here is derived from an EMBL/GenBank/DDBJ whole genome shotgun (WGS) entry which is preliminary data.</text>
</comment>
<sequence>MAQTITTYTAEFTITDMATILPLDGLSIDAHDEDAPTVTYITPALTLVLPDATIVSMLKPTLVTLRPSATAPPLSTEQAAPPSSLQKGAAMATLPTLDIERFRFRIVFILWPALVGISMAM</sequence>
<dbReference type="EMBL" id="MNAD01000406">
    <property type="protein sequence ID" value="OJT13457.1"/>
    <property type="molecule type" value="Genomic_DNA"/>
</dbReference>
<reference evidence="1 2" key="1">
    <citation type="submission" date="2016-10" db="EMBL/GenBank/DDBJ databases">
        <title>Genome sequence of the basidiomycete white-rot fungus Trametes pubescens.</title>
        <authorList>
            <person name="Makela M.R."/>
            <person name="Granchi Z."/>
            <person name="Peng M."/>
            <person name="De Vries R.P."/>
            <person name="Grigoriev I."/>
            <person name="Riley R."/>
            <person name="Hilden K."/>
        </authorList>
    </citation>
    <scope>NUCLEOTIDE SEQUENCE [LARGE SCALE GENOMIC DNA]</scope>
    <source>
        <strain evidence="1 2">FBCC735</strain>
    </source>
</reference>
<dbReference type="OrthoDB" id="3250770at2759"/>
<evidence type="ECO:0000313" key="2">
    <source>
        <dbReference type="Proteomes" id="UP000184267"/>
    </source>
</evidence>
<protein>
    <submittedName>
        <fullName evidence="1">Uncharacterized protein</fullName>
    </submittedName>
</protein>
<organism evidence="1 2">
    <name type="scientific">Trametes pubescens</name>
    <name type="common">White-rot fungus</name>
    <dbReference type="NCBI Taxonomy" id="154538"/>
    <lineage>
        <taxon>Eukaryota</taxon>
        <taxon>Fungi</taxon>
        <taxon>Dikarya</taxon>
        <taxon>Basidiomycota</taxon>
        <taxon>Agaricomycotina</taxon>
        <taxon>Agaricomycetes</taxon>
        <taxon>Polyporales</taxon>
        <taxon>Polyporaceae</taxon>
        <taxon>Trametes</taxon>
    </lineage>
</organism>